<evidence type="ECO:0000256" key="1">
    <source>
        <dbReference type="SAM" id="Phobius"/>
    </source>
</evidence>
<proteinExistence type="predicted"/>
<protein>
    <submittedName>
        <fullName evidence="2">Uncharacterized protein</fullName>
    </submittedName>
</protein>
<feature type="transmembrane region" description="Helical" evidence="1">
    <location>
        <begin position="6"/>
        <end position="26"/>
    </location>
</feature>
<keyword evidence="1" id="KW-1133">Transmembrane helix</keyword>
<keyword evidence="3" id="KW-1185">Reference proteome</keyword>
<accession>A0ABY9EDN3</accession>
<evidence type="ECO:0000313" key="2">
    <source>
        <dbReference type="EMBL" id="WKD50471.1"/>
    </source>
</evidence>
<organism evidence="2 3">
    <name type="scientific">Microbulbifer spongiae</name>
    <dbReference type="NCBI Taxonomy" id="2944933"/>
    <lineage>
        <taxon>Bacteria</taxon>
        <taxon>Pseudomonadati</taxon>
        <taxon>Pseudomonadota</taxon>
        <taxon>Gammaproteobacteria</taxon>
        <taxon>Cellvibrionales</taxon>
        <taxon>Microbulbiferaceae</taxon>
        <taxon>Microbulbifer</taxon>
    </lineage>
</organism>
<dbReference type="Proteomes" id="UP001321520">
    <property type="component" value="Chromosome"/>
</dbReference>
<dbReference type="EMBL" id="CP098023">
    <property type="protein sequence ID" value="WKD50471.1"/>
    <property type="molecule type" value="Genomic_DNA"/>
</dbReference>
<sequence>MKIEPTATYLQFIAVIGAVLAMLYGLNMVYKRIKAKWAINSKSYWCCSIYSNTSNSCNNRKLD</sequence>
<reference evidence="2 3" key="1">
    <citation type="submission" date="2022-05" db="EMBL/GenBank/DDBJ databases">
        <title>Microbulbifer sp. nov., isolated from sponge.</title>
        <authorList>
            <person name="Gao L."/>
        </authorList>
    </citation>
    <scope>NUCLEOTIDE SEQUENCE [LARGE SCALE GENOMIC DNA]</scope>
    <source>
        <strain evidence="2 3">MI-G</strain>
    </source>
</reference>
<gene>
    <name evidence="2" type="ORF">M8T91_03270</name>
</gene>
<name>A0ABY9EDN3_9GAMM</name>
<dbReference type="RefSeq" id="WP_301416794.1">
    <property type="nucleotide sequence ID" value="NZ_CP098023.1"/>
</dbReference>
<keyword evidence="1" id="KW-0472">Membrane</keyword>
<keyword evidence="1" id="KW-0812">Transmembrane</keyword>
<evidence type="ECO:0000313" key="3">
    <source>
        <dbReference type="Proteomes" id="UP001321520"/>
    </source>
</evidence>